<name>A0AAQ3SDW9_PASNO</name>
<evidence type="ECO:0000259" key="2">
    <source>
        <dbReference type="Pfam" id="PF03732"/>
    </source>
</evidence>
<feature type="compositionally biased region" description="Basic and acidic residues" evidence="1">
    <location>
        <begin position="113"/>
        <end position="122"/>
    </location>
</feature>
<accession>A0AAQ3SDW9</accession>
<sequence>MRGQKTVNTVRLRVDIEQPSEFEEHPPEASEQQQAIFEEGKKNPTVAQLMEMVNTRNRGNGPKDNNQANGNPPLNPQPLTAEQSFQLQMQMMATFNNAVQALQHVQANPQQQQKDRRGDFMKGHPPTFSHSADPLQADDWLRAVERQLDIAQCNDQERVLQQDRERFTCAQFRERFRSNHVPVGIMKIKEFLSLKQGNMSVTEYLDKFLQLARYAPTEVAQDSDNQEHFLEGLNDNLQLQLMNNNFNNFNHLVDRALLTEQKRKEI</sequence>
<dbReference type="InterPro" id="IPR005162">
    <property type="entry name" value="Retrotrans_gag_dom"/>
</dbReference>
<proteinExistence type="predicted"/>
<evidence type="ECO:0000313" key="3">
    <source>
        <dbReference type="EMBL" id="WVZ52163.1"/>
    </source>
</evidence>
<feature type="domain" description="Retrotransposon gag" evidence="2">
    <location>
        <begin position="166"/>
        <end position="235"/>
    </location>
</feature>
<evidence type="ECO:0000256" key="1">
    <source>
        <dbReference type="SAM" id="MobiDB-lite"/>
    </source>
</evidence>
<protein>
    <recommendedName>
        <fullName evidence="2">Retrotransposon gag domain-containing protein</fullName>
    </recommendedName>
</protein>
<evidence type="ECO:0000313" key="4">
    <source>
        <dbReference type="Proteomes" id="UP001341281"/>
    </source>
</evidence>
<dbReference type="AlphaFoldDB" id="A0AAQ3SDW9"/>
<dbReference type="EMBL" id="CP144745">
    <property type="protein sequence ID" value="WVZ52163.1"/>
    <property type="molecule type" value="Genomic_DNA"/>
</dbReference>
<reference evidence="3 4" key="1">
    <citation type="submission" date="2024-02" db="EMBL/GenBank/DDBJ databases">
        <title>High-quality chromosome-scale genome assembly of Pensacola bahiagrass (Paspalum notatum Flugge var. saurae).</title>
        <authorList>
            <person name="Vega J.M."/>
            <person name="Podio M."/>
            <person name="Orjuela J."/>
            <person name="Siena L.A."/>
            <person name="Pessino S.C."/>
            <person name="Combes M.C."/>
            <person name="Mariac C."/>
            <person name="Albertini E."/>
            <person name="Pupilli F."/>
            <person name="Ortiz J.P.A."/>
            <person name="Leblanc O."/>
        </authorList>
    </citation>
    <scope>NUCLEOTIDE SEQUENCE [LARGE SCALE GENOMIC DNA]</scope>
    <source>
        <strain evidence="3">R1</strain>
        <tissue evidence="3">Leaf</tissue>
    </source>
</reference>
<dbReference type="Proteomes" id="UP001341281">
    <property type="component" value="Chromosome 01"/>
</dbReference>
<gene>
    <name evidence="3" type="ORF">U9M48_003248</name>
</gene>
<feature type="region of interest" description="Disordered" evidence="1">
    <location>
        <begin position="55"/>
        <end position="79"/>
    </location>
</feature>
<dbReference type="Pfam" id="PF03732">
    <property type="entry name" value="Retrotrans_gag"/>
    <property type="match status" value="1"/>
</dbReference>
<organism evidence="3 4">
    <name type="scientific">Paspalum notatum var. saurae</name>
    <dbReference type="NCBI Taxonomy" id="547442"/>
    <lineage>
        <taxon>Eukaryota</taxon>
        <taxon>Viridiplantae</taxon>
        <taxon>Streptophyta</taxon>
        <taxon>Embryophyta</taxon>
        <taxon>Tracheophyta</taxon>
        <taxon>Spermatophyta</taxon>
        <taxon>Magnoliopsida</taxon>
        <taxon>Liliopsida</taxon>
        <taxon>Poales</taxon>
        <taxon>Poaceae</taxon>
        <taxon>PACMAD clade</taxon>
        <taxon>Panicoideae</taxon>
        <taxon>Andropogonodae</taxon>
        <taxon>Paspaleae</taxon>
        <taxon>Paspalinae</taxon>
        <taxon>Paspalum</taxon>
    </lineage>
</organism>
<keyword evidence="4" id="KW-1185">Reference proteome</keyword>
<feature type="region of interest" description="Disordered" evidence="1">
    <location>
        <begin position="109"/>
        <end position="133"/>
    </location>
</feature>